<dbReference type="Pfam" id="PF00019">
    <property type="entry name" value="TGF_beta"/>
    <property type="match status" value="1"/>
</dbReference>
<dbReference type="CDD" id="cd13756">
    <property type="entry name" value="TGF_beta_BMPs_GDFs"/>
    <property type="match status" value="1"/>
</dbReference>
<dbReference type="InterPro" id="IPR001839">
    <property type="entry name" value="TGF-b_C"/>
</dbReference>
<dbReference type="EMBL" id="JAIWYP010000016">
    <property type="protein sequence ID" value="KAH3695917.1"/>
    <property type="molecule type" value="Genomic_DNA"/>
</dbReference>
<dbReference type="PANTHER" id="PTHR11848:SF302">
    <property type="entry name" value="TGF-BETA FAMILY PROFILE DOMAIN-CONTAINING PROTEIN"/>
    <property type="match status" value="1"/>
</dbReference>
<dbReference type="Proteomes" id="UP000828390">
    <property type="component" value="Unassembled WGS sequence"/>
</dbReference>
<sequence length="517" mass="59930">MGYLIYLRFYCILIIGFIGRVCTHMTVINDNDKWQDFNVEQYTTNVYDSSLKTTLMPAKTLSVYSEQNGINGPISVYNDYIGGDDMHIKHDDEQKHGIHESADIDRHSTQGHNDNYTPSAESNAFSEEYEESSSKAVFNNCETEKNNGKMHSNEFKPENSQQYQSKGNKHTHCFDEDLHNRRPRRDQPEQKSFEKGLEIDFIQKELGEEYIVPPKRPKQIPGYVAMLYDILTEQDERTLIPASSEKIKSRPKIRFYRGLFHGIGKNKWISYDMKDIDLEQVTRLEFVVKMPKMKERNTSISLYVDADTDVIDKVEVSFVIYEDYIVCDLSALITNKQLNNFKIMNHLSAIGNTHTISRLQEPLILVYENHQSTPYPTSFDGLAGREKRNANNIQEIMSIDYSYYPDNPTELICGRQDWSLPMEDFNWTWWLLPTHINAGVCTGSCNYWPHAANNTSSYVFLTSLWHEITYGLNEMLVPRAHCVPNSFHPMTVAYMPNNKDWVFVQIQDIQIASCACR</sequence>
<keyword evidence="8" id="KW-1185">Reference proteome</keyword>
<evidence type="ECO:0000256" key="2">
    <source>
        <dbReference type="ARBA" id="ARBA00006656"/>
    </source>
</evidence>
<gene>
    <name evidence="7" type="ORF">DPMN_083375</name>
</gene>
<dbReference type="PANTHER" id="PTHR11848">
    <property type="entry name" value="TGF-BETA FAMILY"/>
    <property type="match status" value="1"/>
</dbReference>
<feature type="region of interest" description="Disordered" evidence="5">
    <location>
        <begin position="105"/>
        <end position="131"/>
    </location>
</feature>
<evidence type="ECO:0000256" key="1">
    <source>
        <dbReference type="ARBA" id="ARBA00004613"/>
    </source>
</evidence>
<dbReference type="PROSITE" id="PS51362">
    <property type="entry name" value="TGF_BETA_2"/>
    <property type="match status" value="1"/>
</dbReference>
<organism evidence="7 8">
    <name type="scientific">Dreissena polymorpha</name>
    <name type="common">Zebra mussel</name>
    <name type="synonym">Mytilus polymorpha</name>
    <dbReference type="NCBI Taxonomy" id="45954"/>
    <lineage>
        <taxon>Eukaryota</taxon>
        <taxon>Metazoa</taxon>
        <taxon>Spiralia</taxon>
        <taxon>Lophotrochozoa</taxon>
        <taxon>Mollusca</taxon>
        <taxon>Bivalvia</taxon>
        <taxon>Autobranchia</taxon>
        <taxon>Heteroconchia</taxon>
        <taxon>Euheterodonta</taxon>
        <taxon>Imparidentia</taxon>
        <taxon>Neoheterodontei</taxon>
        <taxon>Myida</taxon>
        <taxon>Dreissenoidea</taxon>
        <taxon>Dreissenidae</taxon>
        <taxon>Dreissena</taxon>
    </lineage>
</organism>
<evidence type="ECO:0000259" key="6">
    <source>
        <dbReference type="PROSITE" id="PS51362"/>
    </source>
</evidence>
<evidence type="ECO:0000256" key="3">
    <source>
        <dbReference type="ARBA" id="ARBA00022525"/>
    </source>
</evidence>
<accession>A0A9D4BI70</accession>
<keyword evidence="4" id="KW-0339">Growth factor</keyword>
<dbReference type="InterPro" id="IPR015615">
    <property type="entry name" value="TGF-beta-rel"/>
</dbReference>
<dbReference type="GO" id="GO:0008083">
    <property type="term" value="F:growth factor activity"/>
    <property type="evidence" value="ECO:0007669"/>
    <property type="project" value="UniProtKB-KW"/>
</dbReference>
<evidence type="ECO:0000313" key="8">
    <source>
        <dbReference type="Proteomes" id="UP000828390"/>
    </source>
</evidence>
<reference evidence="7" key="2">
    <citation type="submission" date="2020-11" db="EMBL/GenBank/DDBJ databases">
        <authorList>
            <person name="McCartney M.A."/>
            <person name="Auch B."/>
            <person name="Kono T."/>
            <person name="Mallez S."/>
            <person name="Becker A."/>
            <person name="Gohl D.M."/>
            <person name="Silverstein K.A.T."/>
            <person name="Koren S."/>
            <person name="Bechman K.B."/>
            <person name="Herman A."/>
            <person name="Abrahante J.E."/>
            <person name="Garbe J."/>
        </authorList>
    </citation>
    <scope>NUCLEOTIDE SEQUENCE</scope>
    <source>
        <strain evidence="7">Duluth1</strain>
        <tissue evidence="7">Whole animal</tissue>
    </source>
</reference>
<dbReference type="GO" id="GO:0005615">
    <property type="term" value="C:extracellular space"/>
    <property type="evidence" value="ECO:0007669"/>
    <property type="project" value="TreeGrafter"/>
</dbReference>
<comment type="subcellular location">
    <subcellularLocation>
        <location evidence="1">Secreted</location>
    </subcellularLocation>
</comment>
<feature type="compositionally biased region" description="Basic and acidic residues" evidence="5">
    <location>
        <begin position="172"/>
        <end position="193"/>
    </location>
</feature>
<reference evidence="7" key="1">
    <citation type="journal article" date="2019" name="bioRxiv">
        <title>The Genome of the Zebra Mussel, Dreissena polymorpha: A Resource for Invasive Species Research.</title>
        <authorList>
            <person name="McCartney M.A."/>
            <person name="Auch B."/>
            <person name="Kono T."/>
            <person name="Mallez S."/>
            <person name="Zhang Y."/>
            <person name="Obille A."/>
            <person name="Becker A."/>
            <person name="Abrahante J.E."/>
            <person name="Garbe J."/>
            <person name="Badalamenti J.P."/>
            <person name="Herman A."/>
            <person name="Mangelson H."/>
            <person name="Liachko I."/>
            <person name="Sullivan S."/>
            <person name="Sone E.D."/>
            <person name="Koren S."/>
            <person name="Silverstein K.A.T."/>
            <person name="Beckman K.B."/>
            <person name="Gohl D.M."/>
        </authorList>
    </citation>
    <scope>NUCLEOTIDE SEQUENCE</scope>
    <source>
        <strain evidence="7">Duluth1</strain>
        <tissue evidence="7">Whole animal</tissue>
    </source>
</reference>
<feature type="domain" description="TGF-beta family profile" evidence="6">
    <location>
        <begin position="385"/>
        <end position="517"/>
    </location>
</feature>
<proteinExistence type="inferred from homology"/>
<evidence type="ECO:0000256" key="5">
    <source>
        <dbReference type="SAM" id="MobiDB-lite"/>
    </source>
</evidence>
<dbReference type="SMART" id="SM00204">
    <property type="entry name" value="TGFB"/>
    <property type="match status" value="1"/>
</dbReference>
<protein>
    <recommendedName>
        <fullName evidence="6">TGF-beta family profile domain-containing protein</fullName>
    </recommendedName>
</protein>
<keyword evidence="3" id="KW-0964">Secreted</keyword>
<comment type="caution">
    <text evidence="7">The sequence shown here is derived from an EMBL/GenBank/DDBJ whole genome shotgun (WGS) entry which is preliminary data.</text>
</comment>
<feature type="region of interest" description="Disordered" evidence="5">
    <location>
        <begin position="144"/>
        <end position="193"/>
    </location>
</feature>
<dbReference type="AlphaFoldDB" id="A0A9D4BI70"/>
<dbReference type="GO" id="GO:0005125">
    <property type="term" value="F:cytokine activity"/>
    <property type="evidence" value="ECO:0007669"/>
    <property type="project" value="TreeGrafter"/>
</dbReference>
<comment type="similarity">
    <text evidence="2 4">Belongs to the TGF-beta family.</text>
</comment>
<dbReference type="InterPro" id="IPR029034">
    <property type="entry name" value="Cystine-knot_cytokine"/>
</dbReference>
<evidence type="ECO:0000256" key="4">
    <source>
        <dbReference type="RuleBase" id="RU000354"/>
    </source>
</evidence>
<name>A0A9D4BI70_DREPO</name>
<evidence type="ECO:0000313" key="7">
    <source>
        <dbReference type="EMBL" id="KAH3695917.1"/>
    </source>
</evidence>
<dbReference type="SUPFAM" id="SSF57501">
    <property type="entry name" value="Cystine-knot cytokines"/>
    <property type="match status" value="1"/>
</dbReference>
<dbReference type="Gene3D" id="2.10.90.10">
    <property type="entry name" value="Cystine-knot cytokines"/>
    <property type="match status" value="1"/>
</dbReference>
<feature type="compositionally biased region" description="Basic and acidic residues" evidence="5">
    <location>
        <begin position="144"/>
        <end position="157"/>
    </location>
</feature>
<feature type="compositionally biased region" description="Polar residues" evidence="5">
    <location>
        <begin position="110"/>
        <end position="125"/>
    </location>
</feature>